<dbReference type="RefSeq" id="WP_267279455.1">
    <property type="nucleotide sequence ID" value="NZ_JAOVZV010000001.1"/>
</dbReference>
<evidence type="ECO:0000313" key="3">
    <source>
        <dbReference type="EMBL" id="MCX8530772.1"/>
    </source>
</evidence>
<organism evidence="3 4">
    <name type="scientific">Chryseobacterium luquanense</name>
    <dbReference type="NCBI Taxonomy" id="2983766"/>
    <lineage>
        <taxon>Bacteria</taxon>
        <taxon>Pseudomonadati</taxon>
        <taxon>Bacteroidota</taxon>
        <taxon>Flavobacteriia</taxon>
        <taxon>Flavobacteriales</taxon>
        <taxon>Weeksellaceae</taxon>
        <taxon>Chryseobacterium group</taxon>
        <taxon>Chryseobacterium</taxon>
    </lineage>
</organism>
<accession>A0ABT3XY04</accession>
<gene>
    <name evidence="3" type="ORF">OEA66_00215</name>
</gene>
<keyword evidence="4" id="KW-1185">Reference proteome</keyword>
<proteinExistence type="predicted"/>
<dbReference type="Pfam" id="PF14730">
    <property type="entry name" value="DUF4468"/>
    <property type="match status" value="1"/>
</dbReference>
<comment type="caution">
    <text evidence="3">The sequence shown here is derived from an EMBL/GenBank/DDBJ whole genome shotgun (WGS) entry which is preliminary data.</text>
</comment>
<dbReference type="Proteomes" id="UP001070176">
    <property type="component" value="Unassembled WGS sequence"/>
</dbReference>
<sequence>MKIKNISIVILLLATQLSFAQYFKLTPTGFLSNEENDFTVVDVPNVKQKDLYRNTLNAINSIFKNPQKGLSVVEGESISITAYEEEVLPVKLSNGLGKTIRKYDLSYKLTFLFKDGKIRINSPDFEAKRYVEGTYRGASGWTGDEWVTLKLLKIGKSKLYLFEDDGKIRFEDAYNGLNNHFNSLIKEIINKSQSINNW</sequence>
<feature type="signal peptide" evidence="1">
    <location>
        <begin position="1"/>
        <end position="20"/>
    </location>
</feature>
<evidence type="ECO:0000313" key="4">
    <source>
        <dbReference type="Proteomes" id="UP001070176"/>
    </source>
</evidence>
<name>A0ABT3XY04_9FLAO</name>
<dbReference type="Gene3D" id="3.30.530.80">
    <property type="match status" value="1"/>
</dbReference>
<keyword evidence="1" id="KW-0732">Signal</keyword>
<dbReference type="InterPro" id="IPR027823">
    <property type="entry name" value="DUF4468"/>
</dbReference>
<dbReference type="EMBL" id="JAOVZV010000001">
    <property type="protein sequence ID" value="MCX8530772.1"/>
    <property type="molecule type" value="Genomic_DNA"/>
</dbReference>
<feature type="chain" id="PRO_5046742788" evidence="1">
    <location>
        <begin position="21"/>
        <end position="198"/>
    </location>
</feature>
<evidence type="ECO:0000256" key="1">
    <source>
        <dbReference type="SAM" id="SignalP"/>
    </source>
</evidence>
<protein>
    <submittedName>
        <fullName evidence="3">DUF4468 domain-containing protein</fullName>
    </submittedName>
</protein>
<reference evidence="3" key="1">
    <citation type="submission" date="2022-10" db="EMBL/GenBank/DDBJ databases">
        <title>Chryseobacterium sp. nov., a novel bacterial species.</title>
        <authorList>
            <person name="Cao Y."/>
        </authorList>
    </citation>
    <scope>NUCLEOTIDE SEQUENCE</scope>
    <source>
        <strain evidence="3">KC 927</strain>
    </source>
</reference>
<feature type="domain" description="DUF4468" evidence="2">
    <location>
        <begin position="39"/>
        <end position="125"/>
    </location>
</feature>
<evidence type="ECO:0000259" key="2">
    <source>
        <dbReference type="Pfam" id="PF14730"/>
    </source>
</evidence>